<accession>A0ABU1AZF5</accession>
<gene>
    <name evidence="1" type="ORF">QEH52_18605</name>
</gene>
<evidence type="ECO:0000313" key="1">
    <source>
        <dbReference type="EMBL" id="MDQ8209543.1"/>
    </source>
</evidence>
<organism evidence="1 2">
    <name type="scientific">Thalassobacterium maritimum</name>
    <dbReference type="NCBI Taxonomy" id="3041265"/>
    <lineage>
        <taxon>Bacteria</taxon>
        <taxon>Pseudomonadati</taxon>
        <taxon>Verrucomicrobiota</taxon>
        <taxon>Opitutia</taxon>
        <taxon>Puniceicoccales</taxon>
        <taxon>Coraliomargaritaceae</taxon>
        <taxon>Thalassobacterium</taxon>
    </lineage>
</organism>
<evidence type="ECO:0000313" key="2">
    <source>
        <dbReference type="Proteomes" id="UP001225316"/>
    </source>
</evidence>
<name>A0ABU1AZF5_9BACT</name>
<sequence>MKEEVFNYQYRPGYGSGSMLIEFTGMFNVEALRETLFPILKGIESKPANIIETGEQRIIPFHGKYGKFDYSEDIWGFAFITAEDNQPVIERIECILSDNCRFNPTPADLTKHS</sequence>
<protein>
    <submittedName>
        <fullName evidence="1">Uncharacterized protein</fullName>
    </submittedName>
</protein>
<dbReference type="Proteomes" id="UP001225316">
    <property type="component" value="Unassembled WGS sequence"/>
</dbReference>
<dbReference type="RefSeq" id="WP_308952460.1">
    <property type="nucleotide sequence ID" value="NZ_JARXHW010000082.1"/>
</dbReference>
<proteinExistence type="predicted"/>
<comment type="caution">
    <text evidence="1">The sequence shown here is derived from an EMBL/GenBank/DDBJ whole genome shotgun (WGS) entry which is preliminary data.</text>
</comment>
<reference evidence="1 2" key="1">
    <citation type="submission" date="2023-04" db="EMBL/GenBank/DDBJ databases">
        <title>A novel bacteria isolated from coastal sediment.</title>
        <authorList>
            <person name="Liu X.-J."/>
            <person name="Du Z.-J."/>
        </authorList>
    </citation>
    <scope>NUCLEOTIDE SEQUENCE [LARGE SCALE GENOMIC DNA]</scope>
    <source>
        <strain evidence="1 2">SDUM461003</strain>
    </source>
</reference>
<dbReference type="EMBL" id="JARXHW010000082">
    <property type="protein sequence ID" value="MDQ8209543.1"/>
    <property type="molecule type" value="Genomic_DNA"/>
</dbReference>
<keyword evidence="2" id="KW-1185">Reference proteome</keyword>